<evidence type="ECO:0000313" key="1">
    <source>
        <dbReference type="EMBL" id="HGW90918.1"/>
    </source>
</evidence>
<dbReference type="AlphaFoldDB" id="A0A7C4UF12"/>
<reference evidence="1" key="1">
    <citation type="journal article" date="2020" name="mSystems">
        <title>Genome- and Community-Level Interaction Insights into Carbon Utilization and Element Cycling Functions of Hydrothermarchaeota in Hydrothermal Sediment.</title>
        <authorList>
            <person name="Zhou Z."/>
            <person name="Liu Y."/>
            <person name="Xu W."/>
            <person name="Pan J."/>
            <person name="Luo Z.H."/>
            <person name="Li M."/>
        </authorList>
    </citation>
    <scope>NUCLEOTIDE SEQUENCE [LARGE SCALE GENOMIC DNA]</scope>
    <source>
        <strain evidence="1">SpSt-780</strain>
    </source>
</reference>
<dbReference type="EMBL" id="DTHG01000001">
    <property type="protein sequence ID" value="HGW90918.1"/>
    <property type="molecule type" value="Genomic_DNA"/>
</dbReference>
<comment type="caution">
    <text evidence="1">The sequence shown here is derived from an EMBL/GenBank/DDBJ whole genome shotgun (WGS) entry which is preliminary data.</text>
</comment>
<name>A0A7C4UF12_UNCW3</name>
<sequence>MLFIELSFLYNLSITKFKSYNLITFSTPDIDTIDSLFVVRRTDRFANSPNEWWCFLRTDIEPFNPYMFVDSIGLSPGYYYYYTFFTKFTNGNYMKDTLKVPSPSPPQFIYSIPVQGISDGRIFKFVFNAQIDSSSFLNGTDIFSYKYDDTMRYSIRYMRIKKDTIFITTYPLPRSNDNLIIHINSDIVKDIFGNKIDGNWNTLEDGSPYDDVFLNYKIVPLGDFNLDLEVNSSDFIIFRNAFLSGDTYYETGPFSGNLPDLYCIPDGLMDYNDFNSFCIMWKWFINERKIIVEKDEGERIYIEGNKIFTDSDCYIEIALRNGEITDGKSLLSSIKFDTSIYLLESKTRKPVYFTGKIVSYRLYDNDGILIGKGSETFIDKDSSIFDLTGRKNNFMKSGVYFIRKNGVKKIIKIR</sequence>
<organism evidence="1">
    <name type="scientific">candidate division WOR-3 bacterium</name>
    <dbReference type="NCBI Taxonomy" id="2052148"/>
    <lineage>
        <taxon>Bacteria</taxon>
        <taxon>Bacteria division WOR-3</taxon>
    </lineage>
</organism>
<proteinExistence type="predicted"/>
<gene>
    <name evidence="1" type="ORF">ENV67_00035</name>
</gene>
<protein>
    <submittedName>
        <fullName evidence="1">Uncharacterized protein</fullName>
    </submittedName>
</protein>
<accession>A0A7C4UF12</accession>